<evidence type="ECO:0000256" key="1">
    <source>
        <dbReference type="ARBA" id="ARBA00004251"/>
    </source>
</evidence>
<evidence type="ECO:0000256" key="10">
    <source>
        <dbReference type="ARBA" id="ARBA00023180"/>
    </source>
</evidence>
<keyword evidence="13" id="KW-1185">Reference proteome</keyword>
<evidence type="ECO:0000313" key="13">
    <source>
        <dbReference type="Proteomes" id="UP000636709"/>
    </source>
</evidence>
<accession>A0A835BFV7</accession>
<dbReference type="EMBL" id="JACEFO010001880">
    <property type="protein sequence ID" value="KAF8696818.1"/>
    <property type="molecule type" value="Genomic_DNA"/>
</dbReference>
<dbReference type="Proteomes" id="UP000636709">
    <property type="component" value="Unassembled WGS sequence"/>
</dbReference>
<dbReference type="PANTHER" id="PTHR48063:SF50">
    <property type="entry name" value="HCRVF1 PROTEIN-LIKE"/>
    <property type="match status" value="1"/>
</dbReference>
<reference evidence="12" key="1">
    <citation type="submission" date="2020-07" db="EMBL/GenBank/DDBJ databases">
        <title>Genome sequence and genetic diversity analysis of an under-domesticated orphan crop, white fonio (Digitaria exilis).</title>
        <authorList>
            <person name="Bennetzen J.L."/>
            <person name="Chen S."/>
            <person name="Ma X."/>
            <person name="Wang X."/>
            <person name="Yssel A.E.J."/>
            <person name="Chaluvadi S.R."/>
            <person name="Johnson M."/>
            <person name="Gangashetty P."/>
            <person name="Hamidou F."/>
            <person name="Sanogo M.D."/>
            <person name="Zwaenepoel A."/>
            <person name="Wallace J."/>
            <person name="Van De Peer Y."/>
            <person name="Van Deynze A."/>
        </authorList>
    </citation>
    <scope>NUCLEOTIDE SEQUENCE</scope>
    <source>
        <tissue evidence="12">Leaves</tissue>
    </source>
</reference>
<evidence type="ECO:0000256" key="3">
    <source>
        <dbReference type="ARBA" id="ARBA00022475"/>
    </source>
</evidence>
<feature type="domain" description="Disease resistance R13L4/SHOC-2-like LRR" evidence="11">
    <location>
        <begin position="166"/>
        <end position="336"/>
    </location>
</feature>
<dbReference type="PRINTS" id="PR00019">
    <property type="entry name" value="LEURICHRPT"/>
</dbReference>
<name>A0A835BFV7_9POAL</name>
<keyword evidence="4" id="KW-0433">Leucine-rich repeat</keyword>
<dbReference type="Gene3D" id="3.80.10.10">
    <property type="entry name" value="Ribonuclease Inhibitor"/>
    <property type="match status" value="4"/>
</dbReference>
<keyword evidence="8" id="KW-1133">Transmembrane helix</keyword>
<dbReference type="SUPFAM" id="SSF52058">
    <property type="entry name" value="L domain-like"/>
    <property type="match status" value="2"/>
</dbReference>
<dbReference type="PANTHER" id="PTHR48063">
    <property type="entry name" value="LRR RECEPTOR-LIKE KINASE"/>
    <property type="match status" value="1"/>
</dbReference>
<comment type="caution">
    <text evidence="12">The sequence shown here is derived from an EMBL/GenBank/DDBJ whole genome shotgun (WGS) entry which is preliminary data.</text>
</comment>
<evidence type="ECO:0000256" key="6">
    <source>
        <dbReference type="ARBA" id="ARBA00022729"/>
    </source>
</evidence>
<comment type="similarity">
    <text evidence="2">Belongs to the RLP family.</text>
</comment>
<dbReference type="AlphaFoldDB" id="A0A835BFV7"/>
<dbReference type="Pfam" id="PF13516">
    <property type="entry name" value="LRR_6"/>
    <property type="match status" value="1"/>
</dbReference>
<dbReference type="InterPro" id="IPR046956">
    <property type="entry name" value="RLP23-like"/>
</dbReference>
<dbReference type="InterPro" id="IPR032675">
    <property type="entry name" value="LRR_dom_sf"/>
</dbReference>
<protein>
    <recommendedName>
        <fullName evidence="11">Disease resistance R13L4/SHOC-2-like LRR domain-containing protein</fullName>
    </recommendedName>
</protein>
<dbReference type="FunFam" id="3.80.10.10:FF:000095">
    <property type="entry name" value="LRR receptor-like serine/threonine-protein kinase GSO1"/>
    <property type="match status" value="1"/>
</dbReference>
<dbReference type="Pfam" id="PF23598">
    <property type="entry name" value="LRR_14"/>
    <property type="match status" value="1"/>
</dbReference>
<evidence type="ECO:0000256" key="4">
    <source>
        <dbReference type="ARBA" id="ARBA00022614"/>
    </source>
</evidence>
<dbReference type="GO" id="GO:0005886">
    <property type="term" value="C:plasma membrane"/>
    <property type="evidence" value="ECO:0007669"/>
    <property type="project" value="UniProtKB-SubCell"/>
</dbReference>
<keyword evidence="5" id="KW-0812">Transmembrane</keyword>
<evidence type="ECO:0000256" key="2">
    <source>
        <dbReference type="ARBA" id="ARBA00009592"/>
    </source>
</evidence>
<sequence length="615" mass="68752">MRGKISASLIVLHHLKYLDLSGNNLGGVGVPLPRFLGSLKSLIYLNLSSTNFDGTVTPQLGNLSRLQYLDINSCWNDNANDMQSKDISWLQRLPLLRFLDMSIVNLGAIGNWVQVINMLPNLRALSLRECRLAFTYAPIVHSNLTSLEMVDLSDNGLDTLNPTKWFWHPNTIRHLDLTNNNIVGLLPDAVGNMTSLEVLRLGGNQLSDVKDGLSPCASSTLEFLDLSLTNVSGGIPNWINRWTNLSVLQLSSNRLVGSIPQEIGMLSNLRILYLDDNQFNGYISEEHLANLANLEELDLSYNSLDMNISLSWIPSFNLQTAYFPRCKMGPHFPLWLKGQRDVIFLDISDAGIVDDLLDWFWTVFSNIQYMNISCNKISGRLPRTLEYMSSAQIFDLNSNNLTGILPQLPRHLAELDISKNSLSGPLPQKFEGPFLTDLLLSENHISGTIPSYICQLQLLSVLDLAKNHLVGQLPQCSKESKANKKLLRNNMFSGSIPVELKDLGYLQFLDLAHNRISGSIPDSLATLKAMTQDQDHRQTLENPLYWGYERPGSADTYDLPKYDDSLEAVLKGQYLNYTANIMSMVGLDLSSNNLSGEIPNEITSLVGFDELEHLP</sequence>
<dbReference type="InterPro" id="IPR055414">
    <property type="entry name" value="LRR_R13L4/SHOC2-like"/>
</dbReference>
<evidence type="ECO:0000256" key="9">
    <source>
        <dbReference type="ARBA" id="ARBA00023136"/>
    </source>
</evidence>
<keyword evidence="3" id="KW-1003">Cell membrane</keyword>
<evidence type="ECO:0000256" key="7">
    <source>
        <dbReference type="ARBA" id="ARBA00022737"/>
    </source>
</evidence>
<dbReference type="PROSITE" id="PS51450">
    <property type="entry name" value="LRR"/>
    <property type="match status" value="1"/>
</dbReference>
<keyword evidence="10" id="KW-0325">Glycoprotein</keyword>
<keyword evidence="6" id="KW-0732">Signal</keyword>
<keyword evidence="9" id="KW-0472">Membrane</keyword>
<evidence type="ECO:0000259" key="11">
    <source>
        <dbReference type="Pfam" id="PF23598"/>
    </source>
</evidence>
<proteinExistence type="inferred from homology"/>
<evidence type="ECO:0000256" key="8">
    <source>
        <dbReference type="ARBA" id="ARBA00022989"/>
    </source>
</evidence>
<gene>
    <name evidence="12" type="ORF">HU200_036457</name>
</gene>
<organism evidence="12 13">
    <name type="scientific">Digitaria exilis</name>
    <dbReference type="NCBI Taxonomy" id="1010633"/>
    <lineage>
        <taxon>Eukaryota</taxon>
        <taxon>Viridiplantae</taxon>
        <taxon>Streptophyta</taxon>
        <taxon>Embryophyta</taxon>
        <taxon>Tracheophyta</taxon>
        <taxon>Spermatophyta</taxon>
        <taxon>Magnoliopsida</taxon>
        <taxon>Liliopsida</taxon>
        <taxon>Poales</taxon>
        <taxon>Poaceae</taxon>
        <taxon>PACMAD clade</taxon>
        <taxon>Panicoideae</taxon>
        <taxon>Panicodae</taxon>
        <taxon>Paniceae</taxon>
        <taxon>Anthephorinae</taxon>
        <taxon>Digitaria</taxon>
    </lineage>
</organism>
<dbReference type="SMART" id="SM00369">
    <property type="entry name" value="LRR_TYP"/>
    <property type="match status" value="7"/>
</dbReference>
<dbReference type="Pfam" id="PF00560">
    <property type="entry name" value="LRR_1"/>
    <property type="match status" value="4"/>
</dbReference>
<evidence type="ECO:0000313" key="12">
    <source>
        <dbReference type="EMBL" id="KAF8696818.1"/>
    </source>
</evidence>
<keyword evidence="7" id="KW-0677">Repeat</keyword>
<comment type="subcellular location">
    <subcellularLocation>
        <location evidence="1">Cell membrane</location>
        <topology evidence="1">Single-pass type I membrane protein</topology>
    </subcellularLocation>
</comment>
<dbReference type="InterPro" id="IPR001611">
    <property type="entry name" value="Leu-rich_rpt"/>
</dbReference>
<dbReference type="OrthoDB" id="1600340at2759"/>
<dbReference type="InterPro" id="IPR003591">
    <property type="entry name" value="Leu-rich_rpt_typical-subtyp"/>
</dbReference>
<evidence type="ECO:0000256" key="5">
    <source>
        <dbReference type="ARBA" id="ARBA00022692"/>
    </source>
</evidence>